<name>A0A238BIN9_9BILA</name>
<keyword evidence="3" id="KW-0540">Nuclease</keyword>
<dbReference type="OrthoDB" id="372487at2759"/>
<dbReference type="Pfam" id="PF03159">
    <property type="entry name" value="XRN_N"/>
    <property type="match status" value="1"/>
</dbReference>
<proteinExistence type="inferred from homology"/>
<dbReference type="Proteomes" id="UP000242913">
    <property type="component" value="Unassembled WGS sequence"/>
</dbReference>
<dbReference type="Gene3D" id="3.40.50.12390">
    <property type="match status" value="2"/>
</dbReference>
<gene>
    <name evidence="3" type="ORF">X798_07669</name>
</gene>
<keyword evidence="4" id="KW-1185">Reference proteome</keyword>
<dbReference type="GO" id="GO:0004534">
    <property type="term" value="F:5'-3' RNA exonuclease activity"/>
    <property type="evidence" value="ECO:0007669"/>
    <property type="project" value="TreeGrafter"/>
</dbReference>
<evidence type="ECO:0000313" key="3">
    <source>
        <dbReference type="EMBL" id="OZC05357.1"/>
    </source>
</evidence>
<dbReference type="EMBL" id="KZ271521">
    <property type="protein sequence ID" value="OZC05357.1"/>
    <property type="molecule type" value="Genomic_DNA"/>
</dbReference>
<dbReference type="CDD" id="cd18673">
    <property type="entry name" value="PIN_XRN1-2-like"/>
    <property type="match status" value="1"/>
</dbReference>
<dbReference type="GO" id="GO:0000956">
    <property type="term" value="P:nuclear-transcribed mRNA catabolic process"/>
    <property type="evidence" value="ECO:0007669"/>
    <property type="project" value="TreeGrafter"/>
</dbReference>
<comment type="similarity">
    <text evidence="1">Belongs to the 5'-3' exonuclease family.</text>
</comment>
<organism evidence="3 4">
    <name type="scientific">Onchocerca flexuosa</name>
    <dbReference type="NCBI Taxonomy" id="387005"/>
    <lineage>
        <taxon>Eukaryota</taxon>
        <taxon>Metazoa</taxon>
        <taxon>Ecdysozoa</taxon>
        <taxon>Nematoda</taxon>
        <taxon>Chromadorea</taxon>
        <taxon>Rhabditida</taxon>
        <taxon>Spirurina</taxon>
        <taxon>Spiruromorpha</taxon>
        <taxon>Filarioidea</taxon>
        <taxon>Onchocercidae</taxon>
        <taxon>Onchocerca</taxon>
    </lineage>
</organism>
<dbReference type="GO" id="GO:0005634">
    <property type="term" value="C:nucleus"/>
    <property type="evidence" value="ECO:0007669"/>
    <property type="project" value="TreeGrafter"/>
</dbReference>
<keyword evidence="3" id="KW-0378">Hydrolase</keyword>
<dbReference type="GO" id="GO:0016075">
    <property type="term" value="P:rRNA catabolic process"/>
    <property type="evidence" value="ECO:0007669"/>
    <property type="project" value="TreeGrafter"/>
</dbReference>
<dbReference type="AlphaFoldDB" id="A0A238BIN9"/>
<sequence>MIRIALIWLYSWRVLREIRESLGIIREARVIFVLKMGVPKFYRWISERYPCLSEVIRDEQVLTVKSLALSRHALRNSTRHTTKPLIFTGILIICCTEFSRAYELANLCYCSSIPEFDNLYLDMNGIIHACSHPDDEDVSFRISEEQIFRDIFNYIDFLFGIIKPKRVFFMAIDGVAPRAKMNQQRARRFMSVKNAEEALNKARKKGVQIPDEKPFDSNCITPGTQFMARLHEQLQYFVQMKVTTDSCWQGLRIYLSGHNCPGEGEHKIMDFIRSERSRSDYDINTRHCLYGLDADLS</sequence>
<accession>A0A238BIN9</accession>
<dbReference type="GO" id="GO:0003723">
    <property type="term" value="F:RNA binding"/>
    <property type="evidence" value="ECO:0007669"/>
    <property type="project" value="TreeGrafter"/>
</dbReference>
<evidence type="ECO:0000259" key="2">
    <source>
        <dbReference type="Pfam" id="PF03159"/>
    </source>
</evidence>
<dbReference type="InterPro" id="IPR004859">
    <property type="entry name" value="Xrn1_N"/>
</dbReference>
<keyword evidence="3" id="KW-0269">Exonuclease</keyword>
<protein>
    <submittedName>
        <fullName evidence="3">XRN 5'-3' exonuclease</fullName>
    </submittedName>
</protein>
<reference evidence="3 4" key="1">
    <citation type="submission" date="2015-12" db="EMBL/GenBank/DDBJ databases">
        <title>Draft genome of the nematode, Onchocerca flexuosa.</title>
        <authorList>
            <person name="Mitreva M."/>
        </authorList>
    </citation>
    <scope>NUCLEOTIDE SEQUENCE [LARGE SCALE GENOMIC DNA]</scope>
    <source>
        <strain evidence="3">Red Deer</strain>
    </source>
</reference>
<evidence type="ECO:0000256" key="1">
    <source>
        <dbReference type="ARBA" id="ARBA00038299"/>
    </source>
</evidence>
<dbReference type="PANTHER" id="PTHR12341">
    <property type="entry name" value="5'-&gt;3' EXORIBONUCLEASE"/>
    <property type="match status" value="1"/>
</dbReference>
<evidence type="ECO:0000313" key="4">
    <source>
        <dbReference type="Proteomes" id="UP000242913"/>
    </source>
</evidence>
<dbReference type="PANTHER" id="PTHR12341:SF7">
    <property type="entry name" value="5'-3' EXORIBONUCLEASE 1"/>
    <property type="match status" value="1"/>
</dbReference>
<feature type="domain" description="Xrn1 N-terminal" evidence="2">
    <location>
        <begin position="36"/>
        <end position="296"/>
    </location>
</feature>
<dbReference type="InterPro" id="IPR027073">
    <property type="entry name" value="5_3_exoribonuclease"/>
</dbReference>